<accession>A0A833VZA2</accession>
<evidence type="ECO:0000313" key="3">
    <source>
        <dbReference type="Proteomes" id="UP000602510"/>
    </source>
</evidence>
<comment type="caution">
    <text evidence="1">The sequence shown here is derived from an EMBL/GenBank/DDBJ whole genome shotgun (WGS) entry which is preliminary data.</text>
</comment>
<protein>
    <submittedName>
        <fullName evidence="1">Uncharacterized protein</fullName>
    </submittedName>
</protein>
<sequence>MVAALETENEVMVKGNGEAGKTTLMSSKKRPQLPILPQYPVPAGALVVDQEDKRVVYLAPLMSTSNEIYLAKHKELLKGNRKLPSSSEDQQGQAESKKLMLASLERHLARAQKPMQPLGSLNQQSSSSAFDIPSSDGLNRCSIPIVTTTETAVADDQLKKMKQRVKLLPISDDDHTTFWETIRGYERMRANFQRIVLAGGASSPMGFNMEAAFKKMLLQERHQQWVNTHESRLENNKFRKTQEDENYERRVIESSSEFRAQLRLQKRIREQLLCEAQNMQPIVMLSAFTQKMLNLLRLHWSQRRLESRLSRTIRIWRQHRVVKHKNANAAHLLIEWLQKSVSVKSVGFRVFRGLRVFIRRVKLVQGLWRKKQATRMLKFLLIEKAWIELETHLVDAAIEEHEGKNFEFDAQTNSPKAKLGSRKKREVWMSFVPESFRTPVILELLKKDEKEYREKFRRQEVDFFPQLVQTLRGEHPNRARTYIRAVATQHALCGKVVETLLQYPGAVGNDVVIVQPLDVHRAPIGELIKLGRVRYSNRPTSRSPSRA</sequence>
<gene>
    <name evidence="1" type="ORF">GN244_ATG12953</name>
    <name evidence="2" type="ORF">GN958_ATG17362</name>
</gene>
<proteinExistence type="predicted"/>
<dbReference type="AlphaFoldDB" id="A0A833VZA2"/>
<evidence type="ECO:0000313" key="2">
    <source>
        <dbReference type="EMBL" id="KAF4133433.1"/>
    </source>
</evidence>
<name>A0A833VZA2_PHYIN</name>
<dbReference type="Proteomes" id="UP000602510">
    <property type="component" value="Unassembled WGS sequence"/>
</dbReference>
<dbReference type="EMBL" id="JAACNO010002382">
    <property type="protein sequence ID" value="KAF4133433.1"/>
    <property type="molecule type" value="Genomic_DNA"/>
</dbReference>
<keyword evidence="3" id="KW-1185">Reference proteome</keyword>
<dbReference type="EMBL" id="WSZM01000331">
    <property type="protein sequence ID" value="KAF4035179.1"/>
    <property type="molecule type" value="Genomic_DNA"/>
</dbReference>
<organism evidence="1 3">
    <name type="scientific">Phytophthora infestans</name>
    <name type="common">Potato late blight agent</name>
    <name type="synonym">Botrytis infestans</name>
    <dbReference type="NCBI Taxonomy" id="4787"/>
    <lineage>
        <taxon>Eukaryota</taxon>
        <taxon>Sar</taxon>
        <taxon>Stramenopiles</taxon>
        <taxon>Oomycota</taxon>
        <taxon>Peronosporomycetes</taxon>
        <taxon>Peronosporales</taxon>
        <taxon>Peronosporaceae</taxon>
        <taxon>Phytophthora</taxon>
    </lineage>
</organism>
<evidence type="ECO:0000313" key="1">
    <source>
        <dbReference type="EMBL" id="KAF4035179.1"/>
    </source>
</evidence>
<reference evidence="1" key="1">
    <citation type="submission" date="2020-04" db="EMBL/GenBank/DDBJ databases">
        <title>Hybrid Assembly of Korean Phytophthora infestans isolates.</title>
        <authorList>
            <person name="Prokchorchik M."/>
            <person name="Lee Y."/>
            <person name="Seo J."/>
            <person name="Cho J.-H."/>
            <person name="Park Y.-E."/>
            <person name="Jang D.-C."/>
            <person name="Im J.-S."/>
            <person name="Choi J.-G."/>
            <person name="Park H.-J."/>
            <person name="Lee G.-B."/>
            <person name="Lee Y.-G."/>
            <person name="Hong S.-Y."/>
            <person name="Cho K."/>
            <person name="Sohn K.H."/>
        </authorList>
    </citation>
    <scope>NUCLEOTIDE SEQUENCE</scope>
    <source>
        <strain evidence="1">KR_1_A1</strain>
        <strain evidence="2">KR_2_A2</strain>
    </source>
</reference>
<dbReference type="Proteomes" id="UP000704712">
    <property type="component" value="Unassembled WGS sequence"/>
</dbReference>